<keyword evidence="3" id="KW-1185">Reference proteome</keyword>
<organism evidence="2 3">
    <name type="scientific">Saccharopolyspora erythraea</name>
    <name type="common">Streptomyces erythraeus</name>
    <dbReference type="NCBI Taxonomy" id="1836"/>
    <lineage>
        <taxon>Bacteria</taxon>
        <taxon>Bacillati</taxon>
        <taxon>Actinomycetota</taxon>
        <taxon>Actinomycetes</taxon>
        <taxon>Pseudonocardiales</taxon>
        <taxon>Pseudonocardiaceae</taxon>
        <taxon>Saccharopolyspora</taxon>
    </lineage>
</organism>
<dbReference type="PANTHER" id="PTHR47396">
    <property type="entry name" value="TYPE I RESTRICTION ENZYME ECOKI R PROTEIN"/>
    <property type="match status" value="1"/>
</dbReference>
<reference evidence="3" key="1">
    <citation type="journal article" date="2019" name="Int. J. Syst. Evol. Microbiol.">
        <title>The Global Catalogue of Microorganisms (GCM) 10K type strain sequencing project: providing services to taxonomists for standard genome sequencing and annotation.</title>
        <authorList>
            <consortium name="The Broad Institute Genomics Platform"/>
            <consortium name="The Broad Institute Genome Sequencing Center for Infectious Disease"/>
            <person name="Wu L."/>
            <person name="Ma J."/>
        </authorList>
    </citation>
    <scope>NUCLEOTIDE SEQUENCE [LARGE SCALE GENOMIC DNA]</scope>
    <source>
        <strain evidence="3">JCM 10303</strain>
    </source>
</reference>
<dbReference type="InterPro" id="IPR006935">
    <property type="entry name" value="Helicase/UvrB_N"/>
</dbReference>
<dbReference type="InterPro" id="IPR050742">
    <property type="entry name" value="Helicase_Restrict-Modif_Enz"/>
</dbReference>
<dbReference type="InterPro" id="IPR027417">
    <property type="entry name" value="P-loop_NTPase"/>
</dbReference>
<evidence type="ECO:0000313" key="2">
    <source>
        <dbReference type="EMBL" id="GAA0560645.1"/>
    </source>
</evidence>
<proteinExistence type="predicted"/>
<dbReference type="InterPro" id="IPR003615">
    <property type="entry name" value="HNH_nuc"/>
</dbReference>
<feature type="domain" description="Helicase ATP-binding" evidence="1">
    <location>
        <begin position="94"/>
        <end position="259"/>
    </location>
</feature>
<dbReference type="InterPro" id="IPR002711">
    <property type="entry name" value="HNH"/>
</dbReference>
<protein>
    <recommendedName>
        <fullName evidence="1">Helicase ATP-binding domain-containing protein</fullName>
    </recommendedName>
</protein>
<dbReference type="PROSITE" id="PS51192">
    <property type="entry name" value="HELICASE_ATP_BIND_1"/>
    <property type="match status" value="1"/>
</dbReference>
<accession>A0ABP3PAB4</accession>
<dbReference type="Pfam" id="PF01844">
    <property type="entry name" value="HNH"/>
    <property type="match status" value="1"/>
</dbReference>
<dbReference type="PANTHER" id="PTHR47396:SF2">
    <property type="entry name" value="HELICASE ATP-BINDING DOMAIN-CONTAINING PROTEIN"/>
    <property type="match status" value="1"/>
</dbReference>
<dbReference type="SMART" id="SM00487">
    <property type="entry name" value="DEXDc"/>
    <property type="match status" value="1"/>
</dbReference>
<dbReference type="Proteomes" id="UP001500729">
    <property type="component" value="Unassembled WGS sequence"/>
</dbReference>
<comment type="caution">
    <text evidence="2">The sequence shown here is derived from an EMBL/GenBank/DDBJ whole genome shotgun (WGS) entry which is preliminary data.</text>
</comment>
<dbReference type="Pfam" id="PF04851">
    <property type="entry name" value="ResIII"/>
    <property type="match status" value="1"/>
</dbReference>
<sequence>MSTYGFDPQRRPYQHDRVLLYVRAGGRCQRCGTELGADYHAAHLVAWNNGGGTTLANMQAWCPRCNLGLGDHDVEPFGELALRPWQSQALPVIAERIFNYGTAVLHAAPGAGKTIFAAALFRILHDAGYVERMVVVVPNTALVRQWRSELAQLRIHLDPHPTDGALETTGLAGVIVTYQSLPTYAGVHATRIRQRPTLIVFDEVHHVATDASWGWAVRNMVGDVASGDIHAHAVLNMTGTLFRSDPRRRISTVNYDRLIVEGVPKLQAAADWSVPTRDLVGTELRAPDLYCYGGRAEYIDLTSAKAQPRKQIADLDEQERVGILPQVFASPEWINGFAAEAVRLLAEQRAALDGAEHLKLLFVAPTIVAARHAAHALNKATGTDFARLVVHDEPHALNTLRIAAEEPRSCGIVTVRMVTEGFDCPRIATIAYATNIVAPLFVAQMMARAMRLTPTERDTGTHLPAKILIPDHPALRDAFVDAIRDTIPLTEDTEPDERGAAPETLGAHHYDLLGIDDPRLHNVNVLDQDEAVSTEELTEAQTLCEKLHIPTAFAARVAIGIRGRGT</sequence>
<evidence type="ECO:0000313" key="3">
    <source>
        <dbReference type="Proteomes" id="UP001500729"/>
    </source>
</evidence>
<dbReference type="SUPFAM" id="SSF52540">
    <property type="entry name" value="P-loop containing nucleoside triphosphate hydrolases"/>
    <property type="match status" value="2"/>
</dbReference>
<name>A0ABP3PAB4_SACER</name>
<dbReference type="RefSeq" id="WP_009951451.1">
    <property type="nucleotide sequence ID" value="NZ_BAAAGS010000087.1"/>
</dbReference>
<dbReference type="InterPro" id="IPR014001">
    <property type="entry name" value="Helicase_ATP-bd"/>
</dbReference>
<dbReference type="Gene3D" id="1.10.30.50">
    <property type="match status" value="1"/>
</dbReference>
<dbReference type="EMBL" id="BAAAGS010000087">
    <property type="protein sequence ID" value="GAA0560645.1"/>
    <property type="molecule type" value="Genomic_DNA"/>
</dbReference>
<evidence type="ECO:0000259" key="1">
    <source>
        <dbReference type="PROSITE" id="PS51192"/>
    </source>
</evidence>
<dbReference type="CDD" id="cd00085">
    <property type="entry name" value="HNHc"/>
    <property type="match status" value="1"/>
</dbReference>
<dbReference type="SMART" id="SM00507">
    <property type="entry name" value="HNHc"/>
    <property type="match status" value="1"/>
</dbReference>
<gene>
    <name evidence="2" type="ORF">GCM10009533_67080</name>
</gene>
<dbReference type="Gene3D" id="3.40.50.300">
    <property type="entry name" value="P-loop containing nucleotide triphosphate hydrolases"/>
    <property type="match status" value="2"/>
</dbReference>